<dbReference type="EMBL" id="BMAW01074245">
    <property type="protein sequence ID" value="GFT91301.1"/>
    <property type="molecule type" value="Genomic_DNA"/>
</dbReference>
<protein>
    <submittedName>
        <fullName evidence="1">Uncharacterized protein</fullName>
    </submittedName>
</protein>
<proteinExistence type="predicted"/>
<sequence length="70" mass="7804">MHNSDAFCCGTEVQMNSETRVELDGSPARNEFQFFKSDPLCLTDEGLFFSHGGGMCHSPDIEISRNESSR</sequence>
<evidence type="ECO:0000313" key="1">
    <source>
        <dbReference type="EMBL" id="GFT91301.1"/>
    </source>
</evidence>
<name>A0A8X6PZ92_NEPPI</name>
<dbReference type="Proteomes" id="UP000887013">
    <property type="component" value="Unassembled WGS sequence"/>
</dbReference>
<evidence type="ECO:0000313" key="2">
    <source>
        <dbReference type="Proteomes" id="UP000887013"/>
    </source>
</evidence>
<dbReference type="AlphaFoldDB" id="A0A8X6PZ92"/>
<keyword evidence="2" id="KW-1185">Reference proteome</keyword>
<comment type="caution">
    <text evidence="1">The sequence shown here is derived from an EMBL/GenBank/DDBJ whole genome shotgun (WGS) entry which is preliminary data.</text>
</comment>
<gene>
    <name evidence="1" type="ORF">NPIL_155741</name>
</gene>
<reference evidence="1" key="1">
    <citation type="submission" date="2020-08" db="EMBL/GenBank/DDBJ databases">
        <title>Multicomponent nature underlies the extraordinary mechanical properties of spider dragline silk.</title>
        <authorList>
            <person name="Kono N."/>
            <person name="Nakamura H."/>
            <person name="Mori M."/>
            <person name="Yoshida Y."/>
            <person name="Ohtoshi R."/>
            <person name="Malay A.D."/>
            <person name="Moran D.A.P."/>
            <person name="Tomita M."/>
            <person name="Numata K."/>
            <person name="Arakawa K."/>
        </authorList>
    </citation>
    <scope>NUCLEOTIDE SEQUENCE</scope>
</reference>
<organism evidence="1 2">
    <name type="scientific">Nephila pilipes</name>
    <name type="common">Giant wood spider</name>
    <name type="synonym">Nephila maculata</name>
    <dbReference type="NCBI Taxonomy" id="299642"/>
    <lineage>
        <taxon>Eukaryota</taxon>
        <taxon>Metazoa</taxon>
        <taxon>Ecdysozoa</taxon>
        <taxon>Arthropoda</taxon>
        <taxon>Chelicerata</taxon>
        <taxon>Arachnida</taxon>
        <taxon>Araneae</taxon>
        <taxon>Araneomorphae</taxon>
        <taxon>Entelegynae</taxon>
        <taxon>Araneoidea</taxon>
        <taxon>Nephilidae</taxon>
        <taxon>Nephila</taxon>
    </lineage>
</organism>
<accession>A0A8X6PZ92</accession>